<keyword evidence="2" id="KW-1185">Reference proteome</keyword>
<accession>A0ABS4G5U3</accession>
<reference evidence="1 2" key="1">
    <citation type="submission" date="2021-03" db="EMBL/GenBank/DDBJ databases">
        <title>Genomic Encyclopedia of Type Strains, Phase IV (KMG-IV): sequencing the most valuable type-strain genomes for metagenomic binning, comparative biology and taxonomic classification.</title>
        <authorList>
            <person name="Goeker M."/>
        </authorList>
    </citation>
    <scope>NUCLEOTIDE SEQUENCE [LARGE SCALE GENOMIC DNA]</scope>
    <source>
        <strain evidence="1 2">DSM 6139</strain>
    </source>
</reference>
<name>A0ABS4G5U3_9CLOT</name>
<evidence type="ECO:0000313" key="1">
    <source>
        <dbReference type="EMBL" id="MBP1919945.1"/>
    </source>
</evidence>
<proteinExistence type="predicted"/>
<comment type="caution">
    <text evidence="1">The sequence shown here is derived from an EMBL/GenBank/DDBJ whole genome shotgun (WGS) entry which is preliminary data.</text>
</comment>
<evidence type="ECO:0000313" key="2">
    <source>
        <dbReference type="Proteomes" id="UP001519271"/>
    </source>
</evidence>
<dbReference type="Proteomes" id="UP001519271">
    <property type="component" value="Unassembled WGS sequence"/>
</dbReference>
<organism evidence="1 2">
    <name type="scientific">Youngiibacter multivorans</name>
    <dbReference type="NCBI Taxonomy" id="937251"/>
    <lineage>
        <taxon>Bacteria</taxon>
        <taxon>Bacillati</taxon>
        <taxon>Bacillota</taxon>
        <taxon>Clostridia</taxon>
        <taxon>Eubacteriales</taxon>
        <taxon>Clostridiaceae</taxon>
        <taxon>Youngiibacter</taxon>
    </lineage>
</organism>
<sequence length="36" mass="4157">MAEGIVHFLSDNRKVTYAFFGYAFSRGIYKPPRIFG</sequence>
<dbReference type="EMBL" id="JAGGKC010000021">
    <property type="protein sequence ID" value="MBP1919945.1"/>
    <property type="molecule type" value="Genomic_DNA"/>
</dbReference>
<gene>
    <name evidence="1" type="ORF">J2Z34_002441</name>
</gene>
<protein>
    <submittedName>
        <fullName evidence="1">Uncharacterized protein</fullName>
    </submittedName>
</protein>